<accession>A0A1Z4GM16</accession>
<proteinExistence type="predicted"/>
<dbReference type="PANTHER" id="PTHR13778:SF47">
    <property type="entry name" value="LIPOPOLYSACCHARIDE 1,3-GALACTOSYLTRANSFERASE"/>
    <property type="match status" value="1"/>
</dbReference>
<dbReference type="EMBL" id="AP018174">
    <property type="protein sequence ID" value="BAY18542.1"/>
    <property type="molecule type" value="Genomic_DNA"/>
</dbReference>
<reference evidence="4 5" key="1">
    <citation type="submission" date="2017-06" db="EMBL/GenBank/DDBJ databases">
        <title>Genome sequencing of cyanobaciteial culture collection at National Institute for Environmental Studies (NIES).</title>
        <authorList>
            <person name="Hirose Y."/>
            <person name="Shimura Y."/>
            <person name="Fujisawa T."/>
            <person name="Nakamura Y."/>
            <person name="Kawachi M."/>
        </authorList>
    </citation>
    <scope>NUCLEOTIDE SEQUENCE [LARGE SCALE GENOMIC DNA]</scope>
    <source>
        <strain evidence="4 5">NIES-21</strain>
    </source>
</reference>
<keyword evidence="5" id="KW-1185">Reference proteome</keyword>
<evidence type="ECO:0000313" key="4">
    <source>
        <dbReference type="EMBL" id="BAY18542.1"/>
    </source>
</evidence>
<dbReference type="GO" id="GO:0046872">
    <property type="term" value="F:metal ion binding"/>
    <property type="evidence" value="ECO:0007669"/>
    <property type="project" value="UniProtKB-KW"/>
</dbReference>
<dbReference type="Pfam" id="PF01501">
    <property type="entry name" value="Glyco_transf_8"/>
    <property type="match status" value="1"/>
</dbReference>
<dbReference type="InterPro" id="IPR002495">
    <property type="entry name" value="Glyco_trans_8"/>
</dbReference>
<dbReference type="GO" id="GO:0016757">
    <property type="term" value="F:glycosyltransferase activity"/>
    <property type="evidence" value="ECO:0007669"/>
    <property type="project" value="UniProtKB-KW"/>
</dbReference>
<name>A0A1Z4GM16_9CYAN</name>
<keyword evidence="1" id="KW-0328">Glycosyltransferase</keyword>
<protein>
    <submittedName>
        <fullName evidence="4">Glycosyl transferase family protein</fullName>
    </submittedName>
</protein>
<dbReference type="InterPro" id="IPR050748">
    <property type="entry name" value="Glycosyltrans_8_dom-fam"/>
</dbReference>
<organism evidence="4 5">
    <name type="scientific">Anabaenopsis circularis NIES-21</name>
    <dbReference type="NCBI Taxonomy" id="1085406"/>
    <lineage>
        <taxon>Bacteria</taxon>
        <taxon>Bacillati</taxon>
        <taxon>Cyanobacteriota</taxon>
        <taxon>Cyanophyceae</taxon>
        <taxon>Nostocales</taxon>
        <taxon>Nodulariaceae</taxon>
        <taxon>Anabaenopsis</taxon>
    </lineage>
</organism>
<sequence length="315" mass="36379">MSISIVCTIDEKYAQHCAVMLSSLFSNNPHQDFNIYIITDSISSREMEKLKLFLEENKKNFEFITISKDSFTNAPVTHHISIATYFRLCIPKVLPPTVNRVLFIDSDIVIRKPITPLLNINIENFSHAAAIASGMDDYPPTIGLPQDSLYFNAGLMLINLEAWRRLNVFERSCDLIRQQPDRLQWHDQDTLNILLHNSWLPIDLTWNSQPFIYDQEGINRSHYRAKYEKFDYLTAQVEPAIVHFVGGGTAKPWYYGCQHPFKDEYFKYLATTPWKNMQLLGKPNYLSKVTADLRFRLGIGSKIRNLLAPLTGRIS</sequence>
<evidence type="ECO:0000256" key="2">
    <source>
        <dbReference type="ARBA" id="ARBA00022679"/>
    </source>
</evidence>
<dbReference type="CDD" id="cd04194">
    <property type="entry name" value="GT8_A4GalT_like"/>
    <property type="match status" value="1"/>
</dbReference>
<keyword evidence="2 4" id="KW-0808">Transferase</keyword>
<evidence type="ECO:0000313" key="5">
    <source>
        <dbReference type="Proteomes" id="UP000218287"/>
    </source>
</evidence>
<dbReference type="SUPFAM" id="SSF53448">
    <property type="entry name" value="Nucleotide-diphospho-sugar transferases"/>
    <property type="match status" value="1"/>
</dbReference>
<gene>
    <name evidence="4" type="ORF">NIES21_43890</name>
</gene>
<evidence type="ECO:0000256" key="1">
    <source>
        <dbReference type="ARBA" id="ARBA00022676"/>
    </source>
</evidence>
<evidence type="ECO:0000256" key="3">
    <source>
        <dbReference type="ARBA" id="ARBA00022723"/>
    </source>
</evidence>
<dbReference type="PANTHER" id="PTHR13778">
    <property type="entry name" value="GLYCOSYLTRANSFERASE 8 DOMAIN-CONTAINING PROTEIN"/>
    <property type="match status" value="1"/>
</dbReference>
<dbReference type="OrthoDB" id="5672604at2"/>
<dbReference type="InterPro" id="IPR029044">
    <property type="entry name" value="Nucleotide-diphossugar_trans"/>
</dbReference>
<dbReference type="AlphaFoldDB" id="A0A1Z4GM16"/>
<dbReference type="Proteomes" id="UP000218287">
    <property type="component" value="Chromosome"/>
</dbReference>
<keyword evidence="3" id="KW-0479">Metal-binding</keyword>
<dbReference type="Gene3D" id="3.90.550.10">
    <property type="entry name" value="Spore Coat Polysaccharide Biosynthesis Protein SpsA, Chain A"/>
    <property type="match status" value="1"/>
</dbReference>